<keyword evidence="1" id="KW-0677">Repeat</keyword>
<dbReference type="InterPro" id="IPR032675">
    <property type="entry name" value="LRR_dom_sf"/>
</dbReference>
<dbReference type="Proteomes" id="UP000824241">
    <property type="component" value="Unassembled WGS sequence"/>
</dbReference>
<accession>A0A9D1DW45</accession>
<evidence type="ECO:0000256" key="1">
    <source>
        <dbReference type="ARBA" id="ARBA00022737"/>
    </source>
</evidence>
<proteinExistence type="predicted"/>
<evidence type="ECO:0000313" key="3">
    <source>
        <dbReference type="Proteomes" id="UP000824241"/>
    </source>
</evidence>
<dbReference type="InterPro" id="IPR018337">
    <property type="entry name" value="Cell_wall/Cho-bd_repeat"/>
</dbReference>
<dbReference type="Pfam" id="PF01473">
    <property type="entry name" value="Choline_bind_1"/>
    <property type="match status" value="2"/>
</dbReference>
<sequence>DGKTLISYATGVPDIVIPDGVEAVGPYAFLDCLPDSIILPESVTTLDPDTFSAMGECGPVGIVIPESVESIGYRASKADVYMFQPFFFYMREGEMRCTWSSAGDHVPMLIEAWEHLGFRTPEEIYAGLSEPASYGLRTFYAEGTDHTPYTFFITKEGIYDQIGWVYDGEKVYGTYIEHGAYLAKVDGMERYPSSDSGYREAWFAFNADYSLRNPPLDLMVVTTESLTPISLSEATGGKGVCTGPDTGFQGLVYRGEKAYIYDDNGQMQKSGWYEADGDWYYLNGYGAGAVSCWRDGTDGSPRYLKADGKMARNEWIEDYGNWYYLGLDGTPFTGARTLNGKEYRFDENGVLLSGEPG</sequence>
<dbReference type="EMBL" id="DVHA01000006">
    <property type="protein sequence ID" value="HIR59988.1"/>
    <property type="molecule type" value="Genomic_DNA"/>
</dbReference>
<dbReference type="Gene3D" id="2.10.270.10">
    <property type="entry name" value="Cholin Binding"/>
    <property type="match status" value="1"/>
</dbReference>
<organism evidence="2 3">
    <name type="scientific">Candidatus Faecivivens stercoravium</name>
    <dbReference type="NCBI Taxonomy" id="2840803"/>
    <lineage>
        <taxon>Bacteria</taxon>
        <taxon>Bacillati</taxon>
        <taxon>Bacillota</taxon>
        <taxon>Clostridia</taxon>
        <taxon>Eubacteriales</taxon>
        <taxon>Oscillospiraceae</taxon>
        <taxon>Oscillospiraceae incertae sedis</taxon>
        <taxon>Candidatus Faecivivens</taxon>
    </lineage>
</organism>
<dbReference type="SUPFAM" id="SSF69360">
    <property type="entry name" value="Cell wall binding repeat"/>
    <property type="match status" value="1"/>
</dbReference>
<reference evidence="2" key="2">
    <citation type="journal article" date="2021" name="PeerJ">
        <title>Extensive microbial diversity within the chicken gut microbiome revealed by metagenomics and culture.</title>
        <authorList>
            <person name="Gilroy R."/>
            <person name="Ravi A."/>
            <person name="Getino M."/>
            <person name="Pursley I."/>
            <person name="Horton D.L."/>
            <person name="Alikhan N.F."/>
            <person name="Baker D."/>
            <person name="Gharbi K."/>
            <person name="Hall N."/>
            <person name="Watson M."/>
            <person name="Adriaenssens E.M."/>
            <person name="Foster-Nyarko E."/>
            <person name="Jarju S."/>
            <person name="Secka A."/>
            <person name="Antonio M."/>
            <person name="Oren A."/>
            <person name="Chaudhuri R.R."/>
            <person name="La Ragione R."/>
            <person name="Hildebrand F."/>
            <person name="Pallen M.J."/>
        </authorList>
    </citation>
    <scope>NUCLEOTIDE SEQUENCE</scope>
    <source>
        <strain evidence="2">CHK189-12415</strain>
    </source>
</reference>
<protein>
    <submittedName>
        <fullName evidence="2">Uncharacterized protein</fullName>
    </submittedName>
</protein>
<comment type="caution">
    <text evidence="2">The sequence shown here is derived from an EMBL/GenBank/DDBJ whole genome shotgun (WGS) entry which is preliminary data.</text>
</comment>
<feature type="non-terminal residue" evidence="2">
    <location>
        <position position="1"/>
    </location>
</feature>
<reference evidence="2" key="1">
    <citation type="submission" date="2020-10" db="EMBL/GenBank/DDBJ databases">
        <authorList>
            <person name="Gilroy R."/>
        </authorList>
    </citation>
    <scope>NUCLEOTIDE SEQUENCE</scope>
    <source>
        <strain evidence="2">CHK189-12415</strain>
    </source>
</reference>
<dbReference type="AlphaFoldDB" id="A0A9D1DW45"/>
<evidence type="ECO:0000313" key="2">
    <source>
        <dbReference type="EMBL" id="HIR59988.1"/>
    </source>
</evidence>
<gene>
    <name evidence="2" type="ORF">IAB37_00205</name>
</gene>
<name>A0A9D1DW45_9FIRM</name>
<dbReference type="Gene3D" id="3.80.10.10">
    <property type="entry name" value="Ribonuclease Inhibitor"/>
    <property type="match status" value="1"/>
</dbReference>